<dbReference type="GeneID" id="83258573"/>
<dbReference type="EMBL" id="JAUOQI010000004">
    <property type="protein sequence ID" value="MDO6577106.1"/>
    <property type="molecule type" value="Genomic_DNA"/>
</dbReference>
<evidence type="ECO:0000256" key="1">
    <source>
        <dbReference type="SAM" id="Phobius"/>
    </source>
</evidence>
<feature type="transmembrane region" description="Helical" evidence="1">
    <location>
        <begin position="7"/>
        <end position="23"/>
    </location>
</feature>
<keyword evidence="1" id="KW-1133">Transmembrane helix</keyword>
<keyword evidence="1" id="KW-0472">Membrane</keyword>
<gene>
    <name evidence="2" type="ORF">Q4527_06865</name>
</gene>
<dbReference type="AlphaFoldDB" id="A0AAW7Z2E4"/>
<dbReference type="RefSeq" id="WP_062087368.1">
    <property type="nucleotide sequence ID" value="NZ_CAXIBE010000044.1"/>
</dbReference>
<proteinExistence type="predicted"/>
<accession>A0AAW7Z2E4</accession>
<protein>
    <submittedName>
        <fullName evidence="2">Uncharacterized protein</fullName>
    </submittedName>
</protein>
<reference evidence="2" key="1">
    <citation type="submission" date="2023-07" db="EMBL/GenBank/DDBJ databases">
        <title>Genome content predicts the carbon catabolic preferences of heterotrophic bacteria.</title>
        <authorList>
            <person name="Gralka M."/>
        </authorList>
    </citation>
    <scope>NUCLEOTIDE SEQUENCE</scope>
    <source>
        <strain evidence="2">F2M12</strain>
    </source>
</reference>
<dbReference type="Proteomes" id="UP001170717">
    <property type="component" value="Unassembled WGS sequence"/>
</dbReference>
<organism evidence="2 3">
    <name type="scientific">Alteromonas stellipolaris</name>
    <dbReference type="NCBI Taxonomy" id="233316"/>
    <lineage>
        <taxon>Bacteria</taxon>
        <taxon>Pseudomonadati</taxon>
        <taxon>Pseudomonadota</taxon>
        <taxon>Gammaproteobacteria</taxon>
        <taxon>Alteromonadales</taxon>
        <taxon>Alteromonadaceae</taxon>
        <taxon>Alteromonas/Salinimonas group</taxon>
        <taxon>Alteromonas</taxon>
    </lineage>
</organism>
<name>A0AAW7Z2E4_9ALTE</name>
<keyword evidence="1" id="KW-0812">Transmembrane</keyword>
<evidence type="ECO:0000313" key="3">
    <source>
        <dbReference type="Proteomes" id="UP001170717"/>
    </source>
</evidence>
<sequence>MNTIGKVAIVISVIAFLAFYNWLPDMCGNDIYSETLSPNGELKAVIFQRDCGATTGFSTQVSILDTDEALKNESGNIFRMDGHPNDAAPIISWESDSALTIKKTVNNKEYFAESTYGWFNPIQIRYSG</sequence>
<evidence type="ECO:0000313" key="2">
    <source>
        <dbReference type="EMBL" id="MDO6577106.1"/>
    </source>
</evidence>
<comment type="caution">
    <text evidence="2">The sequence shown here is derived from an EMBL/GenBank/DDBJ whole genome shotgun (WGS) entry which is preliminary data.</text>
</comment>